<sequence>MVHGPPGTGKTTVIAASVVSHCHANSGQAIWVTAQSNVAVKNIAEKFIKLLVSKDFHFDWHEHLYEKLEPCFIRSDVFPKSIVEAERLLLDCKVILCTLSMFSNPQIKEIMRIVPVETIILDEASQIECGNYLPIFYHFHSTLSKLVFIGDDKQLPPYGQEEIPELRSVFEFSHLRRRASFLDTQCLLSTLTPPTCVNENFVLATPPRPSKACRFIDVNNGRETKAGPSWINKEEARVVVKVARLYESSGMSFRIITPYDAQRAHIESLLER</sequence>
<dbReference type="Pfam" id="PF13087">
    <property type="entry name" value="AAA_12"/>
    <property type="match status" value="1"/>
</dbReference>
<accession>A0AAD4BV35</accession>
<dbReference type="InterPro" id="IPR045055">
    <property type="entry name" value="DNA2/NAM7-like"/>
</dbReference>
<feature type="domain" description="DNA2/NAM7 helicase-like C-terminal" evidence="1">
    <location>
        <begin position="205"/>
        <end position="271"/>
    </location>
</feature>
<dbReference type="EMBL" id="WHUW01000012">
    <property type="protein sequence ID" value="KAF8440438.1"/>
    <property type="molecule type" value="Genomic_DNA"/>
</dbReference>
<dbReference type="Proteomes" id="UP001194468">
    <property type="component" value="Unassembled WGS sequence"/>
</dbReference>
<name>A0AAD4BV35_BOLED</name>
<dbReference type="GO" id="GO:0016787">
    <property type="term" value="F:hydrolase activity"/>
    <property type="evidence" value="ECO:0007669"/>
    <property type="project" value="UniProtKB-KW"/>
</dbReference>
<keyword evidence="3" id="KW-1185">Reference proteome</keyword>
<gene>
    <name evidence="2" type="ORF">L210DRAFT_3645589</name>
</gene>
<dbReference type="Gene3D" id="3.40.50.300">
    <property type="entry name" value="P-loop containing nucleotide triphosphate hydrolases"/>
    <property type="match status" value="2"/>
</dbReference>
<reference evidence="2" key="2">
    <citation type="journal article" date="2020" name="Nat. Commun.">
        <title>Large-scale genome sequencing of mycorrhizal fungi provides insights into the early evolution of symbiotic traits.</title>
        <authorList>
            <person name="Miyauchi S."/>
            <person name="Kiss E."/>
            <person name="Kuo A."/>
            <person name="Drula E."/>
            <person name="Kohler A."/>
            <person name="Sanchez-Garcia M."/>
            <person name="Morin E."/>
            <person name="Andreopoulos B."/>
            <person name="Barry K.W."/>
            <person name="Bonito G."/>
            <person name="Buee M."/>
            <person name="Carver A."/>
            <person name="Chen C."/>
            <person name="Cichocki N."/>
            <person name="Clum A."/>
            <person name="Culley D."/>
            <person name="Crous P.W."/>
            <person name="Fauchery L."/>
            <person name="Girlanda M."/>
            <person name="Hayes R.D."/>
            <person name="Keri Z."/>
            <person name="LaButti K."/>
            <person name="Lipzen A."/>
            <person name="Lombard V."/>
            <person name="Magnuson J."/>
            <person name="Maillard F."/>
            <person name="Murat C."/>
            <person name="Nolan M."/>
            <person name="Ohm R.A."/>
            <person name="Pangilinan J."/>
            <person name="Pereira M.F."/>
            <person name="Perotto S."/>
            <person name="Peter M."/>
            <person name="Pfister S."/>
            <person name="Riley R."/>
            <person name="Sitrit Y."/>
            <person name="Stielow J.B."/>
            <person name="Szollosi G."/>
            <person name="Zifcakova L."/>
            <person name="Stursova M."/>
            <person name="Spatafora J.W."/>
            <person name="Tedersoo L."/>
            <person name="Vaario L.M."/>
            <person name="Yamada A."/>
            <person name="Yan M."/>
            <person name="Wang P."/>
            <person name="Xu J."/>
            <person name="Bruns T."/>
            <person name="Baldrian P."/>
            <person name="Vilgalys R."/>
            <person name="Dunand C."/>
            <person name="Henrissat B."/>
            <person name="Grigoriev I.V."/>
            <person name="Hibbett D."/>
            <person name="Nagy L.G."/>
            <person name="Martin F.M."/>
        </authorList>
    </citation>
    <scope>NUCLEOTIDE SEQUENCE</scope>
    <source>
        <strain evidence="2">BED1</strain>
    </source>
</reference>
<dbReference type="InterPro" id="IPR027417">
    <property type="entry name" value="P-loop_NTPase"/>
</dbReference>
<protein>
    <submittedName>
        <fullName evidence="2">P-loop containing nucleoside triphosphate hydrolase protein</fullName>
    </submittedName>
</protein>
<proteinExistence type="predicted"/>
<evidence type="ECO:0000313" key="3">
    <source>
        <dbReference type="Proteomes" id="UP001194468"/>
    </source>
</evidence>
<dbReference type="Pfam" id="PF13245">
    <property type="entry name" value="AAA_19"/>
    <property type="match status" value="1"/>
</dbReference>
<dbReference type="SUPFAM" id="SSF52540">
    <property type="entry name" value="P-loop containing nucleoside triphosphate hydrolases"/>
    <property type="match status" value="1"/>
</dbReference>
<dbReference type="PANTHER" id="PTHR10887">
    <property type="entry name" value="DNA2/NAM7 HELICASE FAMILY"/>
    <property type="match status" value="1"/>
</dbReference>
<evidence type="ECO:0000259" key="1">
    <source>
        <dbReference type="Pfam" id="PF13087"/>
    </source>
</evidence>
<dbReference type="CDD" id="cd17934">
    <property type="entry name" value="DEXXQc_Upf1-like"/>
    <property type="match status" value="1"/>
</dbReference>
<dbReference type="PANTHER" id="PTHR10887:SF522">
    <property type="entry name" value="P-LOOP CONTAINING NUCLEOSIDE TRIPHOSPHATE HYDROLASES SUPERFAMILY PROTEIN"/>
    <property type="match status" value="1"/>
</dbReference>
<organism evidence="2 3">
    <name type="scientific">Boletus edulis BED1</name>
    <dbReference type="NCBI Taxonomy" id="1328754"/>
    <lineage>
        <taxon>Eukaryota</taxon>
        <taxon>Fungi</taxon>
        <taxon>Dikarya</taxon>
        <taxon>Basidiomycota</taxon>
        <taxon>Agaricomycotina</taxon>
        <taxon>Agaricomycetes</taxon>
        <taxon>Agaricomycetidae</taxon>
        <taxon>Boletales</taxon>
        <taxon>Boletineae</taxon>
        <taxon>Boletaceae</taxon>
        <taxon>Boletoideae</taxon>
        <taxon>Boletus</taxon>
    </lineage>
</organism>
<dbReference type="AlphaFoldDB" id="A0AAD4BV35"/>
<comment type="caution">
    <text evidence="2">The sequence shown here is derived from an EMBL/GenBank/DDBJ whole genome shotgun (WGS) entry which is preliminary data.</text>
</comment>
<evidence type="ECO:0000313" key="2">
    <source>
        <dbReference type="EMBL" id="KAF8440438.1"/>
    </source>
</evidence>
<keyword evidence="2" id="KW-0378">Hydrolase</keyword>
<dbReference type="InterPro" id="IPR041679">
    <property type="entry name" value="DNA2/NAM7-like_C"/>
</dbReference>
<reference evidence="2" key="1">
    <citation type="submission" date="2019-10" db="EMBL/GenBank/DDBJ databases">
        <authorList>
            <consortium name="DOE Joint Genome Institute"/>
            <person name="Kuo A."/>
            <person name="Miyauchi S."/>
            <person name="Kiss E."/>
            <person name="Drula E."/>
            <person name="Kohler A."/>
            <person name="Sanchez-Garcia M."/>
            <person name="Andreopoulos B."/>
            <person name="Barry K.W."/>
            <person name="Bonito G."/>
            <person name="Buee M."/>
            <person name="Carver A."/>
            <person name="Chen C."/>
            <person name="Cichocki N."/>
            <person name="Clum A."/>
            <person name="Culley D."/>
            <person name="Crous P.W."/>
            <person name="Fauchery L."/>
            <person name="Girlanda M."/>
            <person name="Hayes R."/>
            <person name="Keri Z."/>
            <person name="LaButti K."/>
            <person name="Lipzen A."/>
            <person name="Lombard V."/>
            <person name="Magnuson J."/>
            <person name="Maillard F."/>
            <person name="Morin E."/>
            <person name="Murat C."/>
            <person name="Nolan M."/>
            <person name="Ohm R."/>
            <person name="Pangilinan J."/>
            <person name="Pereira M."/>
            <person name="Perotto S."/>
            <person name="Peter M."/>
            <person name="Riley R."/>
            <person name="Sitrit Y."/>
            <person name="Stielow B."/>
            <person name="Szollosi G."/>
            <person name="Zifcakova L."/>
            <person name="Stursova M."/>
            <person name="Spatafora J.W."/>
            <person name="Tedersoo L."/>
            <person name="Vaario L.-M."/>
            <person name="Yamada A."/>
            <person name="Yan M."/>
            <person name="Wang P."/>
            <person name="Xu J."/>
            <person name="Bruns T."/>
            <person name="Baldrian P."/>
            <person name="Vilgalys R."/>
            <person name="Henrissat B."/>
            <person name="Grigoriev I.V."/>
            <person name="Hibbett D."/>
            <person name="Nagy L.G."/>
            <person name="Martin F.M."/>
        </authorList>
    </citation>
    <scope>NUCLEOTIDE SEQUENCE</scope>
    <source>
        <strain evidence="2">BED1</strain>
    </source>
</reference>